<dbReference type="EMBL" id="CP047180">
    <property type="protein sequence ID" value="QHC63889.1"/>
    <property type="molecule type" value="Genomic_DNA"/>
</dbReference>
<name>A0ABX6H248_9MICO</name>
<sequence length="421" mass="44966">MTLTVDTSACVIDHEGRTYGMTAAGDIELTGEVAGWMRAIAAWILAGEDIEERARSLDPARADQVRRVRSAMLSLGLLREARVAGRVRFLGETEFLQRALAMSGRTLPESWLAVGPIEGRWLIDEVREHPERTYGAVLLRDGAALVVGPVPGAELLPVLVALAERGVAAGRPEERVLRLAVAQLVRCAASGRTDPWRATTVTADGTVLTRISPHPWQAGQPEATGPFEERAMTLVDPDFGVVRLIEEADLPQVPRHHSRALVACDAVVARRDVEVVGEGADFAEARADAVRRALAVRAESVLDPRRVLDPAGRAVAAPTATFEELRAAVRDIVAAPVEYSVPGRHLADSATVRVPVSLAFRCSDAEPATGGLGVAATKEEALRLAVEAAPVSDPRAVVVDLDHDPAVARLGLVVRKVVILP</sequence>
<gene>
    <name evidence="1" type="ORF">GSU69_15175</name>
</gene>
<evidence type="ECO:0000313" key="1">
    <source>
        <dbReference type="EMBL" id="QHC63889.1"/>
    </source>
</evidence>
<evidence type="ECO:0000313" key="2">
    <source>
        <dbReference type="Proteomes" id="UP000464597"/>
    </source>
</evidence>
<evidence type="ECO:0008006" key="3">
    <source>
        <dbReference type="Google" id="ProtNLM"/>
    </source>
</evidence>
<accession>A0ABX6H248</accession>
<dbReference type="RefSeq" id="WP_159423429.1">
    <property type="nucleotide sequence ID" value="NZ_CP047180.1"/>
</dbReference>
<proteinExistence type="predicted"/>
<reference evidence="2" key="1">
    <citation type="submission" date="2019-12" db="EMBL/GenBank/DDBJ databases">
        <title>Complete and draft genome sequences of new strains and members of some known species of the genus Rathayibacter isolated from plants.</title>
        <authorList>
            <person name="Tarlachkov S.V."/>
            <person name="Starodumova I.P."/>
            <person name="Dorofeeva L.V."/>
            <person name="Prisyazhnaya N.V."/>
            <person name="Leyn S."/>
            <person name="Zlamal J."/>
            <person name="Elan M."/>
            <person name="Osterman A.L."/>
            <person name="Nadler S."/>
            <person name="Subbotin S.A."/>
            <person name="Evtushenko L.I."/>
        </authorList>
    </citation>
    <scope>NUCLEOTIDE SEQUENCE [LARGE SCALE GENOMIC DNA]</scope>
    <source>
        <strain evidence="2">VKM Ac-2802</strain>
    </source>
</reference>
<dbReference type="Proteomes" id="UP000464597">
    <property type="component" value="Chromosome"/>
</dbReference>
<organism evidence="1 2">
    <name type="scientific">Rathayibacter festucae</name>
    <dbReference type="NCBI Taxonomy" id="110937"/>
    <lineage>
        <taxon>Bacteria</taxon>
        <taxon>Bacillati</taxon>
        <taxon>Actinomycetota</taxon>
        <taxon>Actinomycetes</taxon>
        <taxon>Micrococcales</taxon>
        <taxon>Microbacteriaceae</taxon>
        <taxon>Rathayibacter</taxon>
    </lineage>
</organism>
<keyword evidence="2" id="KW-1185">Reference proteome</keyword>
<protein>
    <recommendedName>
        <fullName evidence="3">YcaO domain-containing protein</fullName>
    </recommendedName>
</protein>